<comment type="caution">
    <text evidence="1">The sequence shown here is derived from an EMBL/GenBank/DDBJ whole genome shotgun (WGS) entry which is preliminary data.</text>
</comment>
<dbReference type="Proteomes" id="UP000003112">
    <property type="component" value="Unassembled WGS sequence"/>
</dbReference>
<dbReference type="EMBL" id="AEPD01000026">
    <property type="protein sequence ID" value="EFU30810.1"/>
    <property type="molecule type" value="Genomic_DNA"/>
</dbReference>
<dbReference type="AlphaFoldDB" id="E6K6X9"/>
<protein>
    <submittedName>
        <fullName evidence="1">Uncharacterized protein</fullName>
    </submittedName>
</protein>
<organism evidence="1 2">
    <name type="scientific">Segatella buccae ATCC 33574</name>
    <dbReference type="NCBI Taxonomy" id="873513"/>
    <lineage>
        <taxon>Bacteria</taxon>
        <taxon>Pseudomonadati</taxon>
        <taxon>Bacteroidota</taxon>
        <taxon>Bacteroidia</taxon>
        <taxon>Bacteroidales</taxon>
        <taxon>Prevotellaceae</taxon>
        <taxon>Segatella</taxon>
    </lineage>
</organism>
<keyword evidence="2" id="KW-1185">Reference proteome</keyword>
<gene>
    <name evidence="1" type="ORF">HMPREF6485_1379</name>
</gene>
<evidence type="ECO:0000313" key="2">
    <source>
        <dbReference type="Proteomes" id="UP000003112"/>
    </source>
</evidence>
<accession>E6K6X9</accession>
<reference evidence="1 2" key="1">
    <citation type="submission" date="2010-10" db="EMBL/GenBank/DDBJ databases">
        <authorList>
            <person name="Muzny D."/>
            <person name="Qin X."/>
            <person name="Deng J."/>
            <person name="Jiang H."/>
            <person name="Liu Y."/>
            <person name="Qu J."/>
            <person name="Song X.-Z."/>
            <person name="Zhang L."/>
            <person name="Thornton R."/>
            <person name="Coyle M."/>
            <person name="Francisco L."/>
            <person name="Jackson L."/>
            <person name="Javaid M."/>
            <person name="Korchina V."/>
            <person name="Kovar C."/>
            <person name="Mata R."/>
            <person name="Mathew T."/>
            <person name="Ngo R."/>
            <person name="Nguyen L."/>
            <person name="Nguyen N."/>
            <person name="Okwuonu G."/>
            <person name="Ongeri F."/>
            <person name="Pham C."/>
            <person name="Simmons D."/>
            <person name="Wilczek-Boney K."/>
            <person name="Hale W."/>
            <person name="Jakkamsetti A."/>
            <person name="Pham P."/>
            <person name="Ruth R."/>
            <person name="San Lucas F."/>
            <person name="Warren J."/>
            <person name="Zhang J."/>
            <person name="Zhao Z."/>
            <person name="Zhou C."/>
            <person name="Zhu D."/>
            <person name="Lee S."/>
            <person name="Bess C."/>
            <person name="Blankenburg K."/>
            <person name="Forbes L."/>
            <person name="Fu Q."/>
            <person name="Gubbala S."/>
            <person name="Hirani K."/>
            <person name="Jayaseelan J.C."/>
            <person name="Lara F."/>
            <person name="Munidasa M."/>
            <person name="Palculict T."/>
            <person name="Patil S."/>
            <person name="Pu L.-L."/>
            <person name="Saada N."/>
            <person name="Tang L."/>
            <person name="Weissenberger G."/>
            <person name="Zhu Y."/>
            <person name="Hemphill L."/>
            <person name="Shang Y."/>
            <person name="Youmans B."/>
            <person name="Ayvaz T."/>
            <person name="Ross M."/>
            <person name="Santibanez J."/>
            <person name="Aqrawi P."/>
            <person name="Gross S."/>
            <person name="Joshi V."/>
            <person name="Fowler G."/>
            <person name="Nazareth L."/>
            <person name="Reid J."/>
            <person name="Worley K."/>
            <person name="Petrosino J."/>
            <person name="Highlander S."/>
            <person name="Gibbs R."/>
        </authorList>
    </citation>
    <scope>NUCLEOTIDE SEQUENCE [LARGE SCALE GENOMIC DNA]</scope>
    <source>
        <strain evidence="1 2">ATCC 33574</strain>
    </source>
</reference>
<proteinExistence type="predicted"/>
<sequence>MGPSGLRKSHSWKLKGPQLQRKIISKIQLIGNKKVSLFVKLNR</sequence>
<name>E6K6X9_9BACT</name>
<evidence type="ECO:0000313" key="1">
    <source>
        <dbReference type="EMBL" id="EFU30810.1"/>
    </source>
</evidence>
<dbReference type="HOGENOM" id="CLU_3237592_0_0_10"/>